<organism evidence="5 6">
    <name type="scientific">Paenibacillus mangrovi</name>
    <dbReference type="NCBI Taxonomy" id="2931978"/>
    <lineage>
        <taxon>Bacteria</taxon>
        <taxon>Bacillati</taxon>
        <taxon>Bacillota</taxon>
        <taxon>Bacilli</taxon>
        <taxon>Bacillales</taxon>
        <taxon>Paenibacillaceae</taxon>
        <taxon>Paenibacillus</taxon>
    </lineage>
</organism>
<reference evidence="5" key="1">
    <citation type="submission" date="2022-04" db="EMBL/GenBank/DDBJ databases">
        <title>Paenibacillus mangrovi sp. nov., a novel endophytic bacterium isolated from bark of Kandelia candel.</title>
        <authorList>
            <person name="Tuo L."/>
        </authorList>
    </citation>
    <scope>NUCLEOTIDE SEQUENCE</scope>
    <source>
        <strain evidence="5">KQZ6P-2</strain>
    </source>
</reference>
<evidence type="ECO:0000313" key="5">
    <source>
        <dbReference type="EMBL" id="MCJ8014649.1"/>
    </source>
</evidence>
<feature type="repeat" description="TPR" evidence="3">
    <location>
        <begin position="1066"/>
        <end position="1099"/>
    </location>
</feature>
<evidence type="ECO:0000256" key="1">
    <source>
        <dbReference type="ARBA" id="ARBA00022737"/>
    </source>
</evidence>
<feature type="domain" description="DUF5107" evidence="4">
    <location>
        <begin position="43"/>
        <end position="345"/>
    </location>
</feature>
<dbReference type="Gene3D" id="1.25.40.10">
    <property type="entry name" value="Tetratricopeptide repeat domain"/>
    <property type="match status" value="5"/>
</dbReference>
<accession>A0A9X1WT78</accession>
<protein>
    <submittedName>
        <fullName evidence="5">DUF5107 domain-containing protein</fullName>
    </submittedName>
</protein>
<keyword evidence="1" id="KW-0677">Repeat</keyword>
<evidence type="ECO:0000259" key="4">
    <source>
        <dbReference type="Pfam" id="PF17128"/>
    </source>
</evidence>
<evidence type="ECO:0000313" key="6">
    <source>
        <dbReference type="Proteomes" id="UP001139347"/>
    </source>
</evidence>
<keyword evidence="2 3" id="KW-0802">TPR repeat</keyword>
<dbReference type="PROSITE" id="PS50005">
    <property type="entry name" value="TPR"/>
    <property type="match status" value="2"/>
</dbReference>
<sequence length="1116" mass="127173">MAKAPEAVKVWEEMVEIPTYEVGKPDPNPMFLEKRVYQGSSGRVYPLPVIDKIYDEKVSKPYRIVFLENEFVQIQVMPEIGGRIYRAIDKTNQYDFVYHNQVIKPALVGLAGPWISGGIEFNWPQHHRPNTFGEVEYKVEHNADGSKTVWVGEIDRMYGTKVSTGFTLHPGKAYLEIHAQLYNRTSEPQTFLWWANPAVAVNDHTQSVFPPDVHAVFDHGKRDVSKFPIATGTYYKMDYSAGVDISKYSNIPVPTSYMAYHSDYNFVGGYDHGVDAGILHIANKHVSPGKKQWTWGHGEFGQAWDRNLTDEDGPYIELMTGVYTDNQPDFSWLQPYEEKSFKQYFMPYKTIGMVKNASIDAAVNLELSGRKAIVYAYATSVFEEARILLKGAGRIYLDKSVKLSPVDTFKVEVEIGEDTREEDLQVIVLAAGGRELISYQPKPKKIEQIPDPAKAIEAPEQLRNTEALYLAGLHLEQYRHATYEPDPYYLEGLKRDAGDIRLNNAYGLLLLRRGRFEESETYFRKAIETLTRHNARPYDSEPFYNLGKALKWQGRLEEAYGAFYKSVWSAAWQGAGYFALAQIASEQQEYDEALELIERSLNVQYRNYKARHLKSVILRKLGRVAEAEQLVLETIRLDPMEFAARNEWIAIHRELKRTDAAKEALETLTGLMRGDAHNYIALAQDYADAGQYDEALDVLDRIGGLNQTGVYPMVHYYQGSYSMKLGNTEQANLYFAAAAKADPKYCFPNSIHDYVVLKEAAALHPEDAKALYYLGNLLYDKKRHEGAVSCWEASVALDSSFATPYRNLALAYFNKLNSPEKALKALETAFALNTSDARVFYELDQLYKKIGYSPQARLKALEEHLELVELRDDLFLEYITLHNTLHRHDEAVRLILSRNFHPWEGGEGKVPAQYVMARVEIAKKLLKDGQPEEAIEQLLHAKQYPLNINEGKLEGAQENNIDYYLGLAYMQLERSGDAEASFLKASEGLDEPASAMYYNDQPPHMIFYQGTALRKLGREQEARSRFNKLVDYGEKHIFDQPKIDYFAVSLPDFLVFEDDLTKRNEIHCHYMMGLGHLGLGQLQEAEKHLKQALTLEPHHQGAAQHLVLCTGKGESH</sequence>
<dbReference type="InterPro" id="IPR013105">
    <property type="entry name" value="TPR_2"/>
</dbReference>
<evidence type="ECO:0000256" key="2">
    <source>
        <dbReference type="ARBA" id="ARBA00022803"/>
    </source>
</evidence>
<dbReference type="Pfam" id="PF13181">
    <property type="entry name" value="TPR_8"/>
    <property type="match status" value="1"/>
</dbReference>
<dbReference type="SUPFAM" id="SSF48452">
    <property type="entry name" value="TPR-like"/>
    <property type="match status" value="4"/>
</dbReference>
<keyword evidence="6" id="KW-1185">Reference proteome</keyword>
<feature type="repeat" description="TPR" evidence="3">
    <location>
        <begin position="574"/>
        <end position="607"/>
    </location>
</feature>
<dbReference type="PANTHER" id="PTHR12558">
    <property type="entry name" value="CELL DIVISION CYCLE 16,23,27"/>
    <property type="match status" value="1"/>
</dbReference>
<dbReference type="InterPro" id="IPR033396">
    <property type="entry name" value="DUF5107"/>
</dbReference>
<dbReference type="PANTHER" id="PTHR12558:SF13">
    <property type="entry name" value="CELL DIVISION CYCLE PROTEIN 27 HOMOLOG"/>
    <property type="match status" value="1"/>
</dbReference>
<dbReference type="SMART" id="SM00028">
    <property type="entry name" value="TPR"/>
    <property type="match status" value="8"/>
</dbReference>
<proteinExistence type="predicted"/>
<dbReference type="InterPro" id="IPR011990">
    <property type="entry name" value="TPR-like_helical_dom_sf"/>
</dbReference>
<dbReference type="Pfam" id="PF17128">
    <property type="entry name" value="DUF5107"/>
    <property type="match status" value="1"/>
</dbReference>
<dbReference type="Pfam" id="PF13414">
    <property type="entry name" value="TPR_11"/>
    <property type="match status" value="1"/>
</dbReference>
<dbReference type="Pfam" id="PF13432">
    <property type="entry name" value="TPR_16"/>
    <property type="match status" value="2"/>
</dbReference>
<dbReference type="Pfam" id="PF07719">
    <property type="entry name" value="TPR_2"/>
    <property type="match status" value="1"/>
</dbReference>
<dbReference type="InterPro" id="IPR019734">
    <property type="entry name" value="TPR_rpt"/>
</dbReference>
<name>A0A9X1WT78_9BACL</name>
<evidence type="ECO:0000256" key="3">
    <source>
        <dbReference type="PROSITE-ProRule" id="PRU00339"/>
    </source>
</evidence>
<comment type="caution">
    <text evidence="5">The sequence shown here is derived from an EMBL/GenBank/DDBJ whole genome shotgun (WGS) entry which is preliminary data.</text>
</comment>
<dbReference type="AlphaFoldDB" id="A0A9X1WT78"/>
<dbReference type="RefSeq" id="WP_244729645.1">
    <property type="nucleotide sequence ID" value="NZ_JALIRP010000013.1"/>
</dbReference>
<dbReference type="EMBL" id="JALIRP010000013">
    <property type="protein sequence ID" value="MCJ8014649.1"/>
    <property type="molecule type" value="Genomic_DNA"/>
</dbReference>
<dbReference type="Proteomes" id="UP001139347">
    <property type="component" value="Unassembled WGS sequence"/>
</dbReference>
<gene>
    <name evidence="5" type="ORF">MUG84_23480</name>
</gene>